<evidence type="ECO:0000256" key="1">
    <source>
        <dbReference type="ARBA" id="ARBA00004323"/>
    </source>
</evidence>
<dbReference type="EMBL" id="CAIIXF020000009">
    <property type="protein sequence ID" value="CAH1795363.1"/>
    <property type="molecule type" value="Genomic_DNA"/>
</dbReference>
<dbReference type="OrthoDB" id="2139606at2759"/>
<organism evidence="11 12">
    <name type="scientific">Owenia fusiformis</name>
    <name type="common">Polychaete worm</name>
    <dbReference type="NCBI Taxonomy" id="6347"/>
    <lineage>
        <taxon>Eukaryota</taxon>
        <taxon>Metazoa</taxon>
        <taxon>Spiralia</taxon>
        <taxon>Lophotrochozoa</taxon>
        <taxon>Annelida</taxon>
        <taxon>Polychaeta</taxon>
        <taxon>Sedentaria</taxon>
        <taxon>Canalipalpata</taxon>
        <taxon>Sabellida</taxon>
        <taxon>Oweniida</taxon>
        <taxon>Oweniidae</taxon>
        <taxon>Owenia</taxon>
    </lineage>
</organism>
<protein>
    <recommendedName>
        <fullName evidence="10">Hexosyltransferase</fullName>
        <ecNumber evidence="10">2.4.1.-</ecNumber>
    </recommendedName>
</protein>
<accession>A0A8J1XZI9</accession>
<dbReference type="PANTHER" id="PTHR11214:SF378">
    <property type="entry name" value="BETA-1,3-GALACTOSYLTRANSFERASE 4"/>
    <property type="match status" value="1"/>
</dbReference>
<sequence length="221" mass="26217">MANHSKPMRWYWKSFTIFLCILLCMVIIEVLMIHHKKFQRYHSSVFQQKKNASDIKKNASDIKNNFCYNINAKWPLDFPKVVKKQKYLKQKIPFPFFEFKKWNNTYLDSISEIIHPIQEHYKSVDIISVISSSWPVFDVRLAMRQTLGTFQRVYGYSHKLIFLLGQTHNVSIQSQIDREAKKYGDILQLNLDDSYRGLTKKRFEGLKWAIKVCQKASLVLS</sequence>
<dbReference type="EC" id="2.4.1.-" evidence="10"/>
<proteinExistence type="inferred from homology"/>
<dbReference type="GO" id="GO:0016758">
    <property type="term" value="F:hexosyltransferase activity"/>
    <property type="evidence" value="ECO:0007669"/>
    <property type="project" value="InterPro"/>
</dbReference>
<keyword evidence="5 10" id="KW-0812">Transmembrane</keyword>
<keyword evidence="8 10" id="KW-0333">Golgi apparatus</keyword>
<reference evidence="11" key="1">
    <citation type="submission" date="2022-03" db="EMBL/GenBank/DDBJ databases">
        <authorList>
            <person name="Martin C."/>
        </authorList>
    </citation>
    <scope>NUCLEOTIDE SEQUENCE</scope>
</reference>
<evidence type="ECO:0000256" key="2">
    <source>
        <dbReference type="ARBA" id="ARBA00008661"/>
    </source>
</evidence>
<evidence type="ECO:0000256" key="9">
    <source>
        <dbReference type="ARBA" id="ARBA00023136"/>
    </source>
</evidence>
<dbReference type="AlphaFoldDB" id="A0A8J1XZI9"/>
<evidence type="ECO:0000256" key="6">
    <source>
        <dbReference type="ARBA" id="ARBA00022968"/>
    </source>
</evidence>
<evidence type="ECO:0000256" key="5">
    <source>
        <dbReference type="ARBA" id="ARBA00022692"/>
    </source>
</evidence>
<evidence type="ECO:0000256" key="7">
    <source>
        <dbReference type="ARBA" id="ARBA00022989"/>
    </source>
</evidence>
<evidence type="ECO:0000256" key="3">
    <source>
        <dbReference type="ARBA" id="ARBA00022676"/>
    </source>
</evidence>
<dbReference type="Pfam" id="PF01762">
    <property type="entry name" value="Galactosyl_T"/>
    <property type="match status" value="1"/>
</dbReference>
<evidence type="ECO:0000313" key="11">
    <source>
        <dbReference type="EMBL" id="CAH1795363.1"/>
    </source>
</evidence>
<comment type="caution">
    <text evidence="11">The sequence shown here is derived from an EMBL/GenBank/DDBJ whole genome shotgun (WGS) entry which is preliminary data.</text>
</comment>
<keyword evidence="12" id="KW-1185">Reference proteome</keyword>
<keyword evidence="6 10" id="KW-0735">Signal-anchor</keyword>
<evidence type="ECO:0000313" key="12">
    <source>
        <dbReference type="Proteomes" id="UP000749559"/>
    </source>
</evidence>
<dbReference type="GO" id="GO:0006493">
    <property type="term" value="P:protein O-linked glycosylation"/>
    <property type="evidence" value="ECO:0007669"/>
    <property type="project" value="TreeGrafter"/>
</dbReference>
<dbReference type="GO" id="GO:0000139">
    <property type="term" value="C:Golgi membrane"/>
    <property type="evidence" value="ECO:0007669"/>
    <property type="project" value="UniProtKB-SubCell"/>
</dbReference>
<gene>
    <name evidence="11" type="ORF">OFUS_LOCUS19912</name>
</gene>
<evidence type="ECO:0000256" key="10">
    <source>
        <dbReference type="RuleBase" id="RU363063"/>
    </source>
</evidence>
<feature type="transmembrane region" description="Helical" evidence="10">
    <location>
        <begin position="12"/>
        <end position="33"/>
    </location>
</feature>
<keyword evidence="7 10" id="KW-1133">Transmembrane helix</keyword>
<dbReference type="PANTHER" id="PTHR11214">
    <property type="entry name" value="BETA-1,3-N-ACETYLGLUCOSAMINYLTRANSFERASE"/>
    <property type="match status" value="1"/>
</dbReference>
<keyword evidence="3 10" id="KW-0328">Glycosyltransferase</keyword>
<keyword evidence="4" id="KW-0808">Transferase</keyword>
<dbReference type="InterPro" id="IPR002659">
    <property type="entry name" value="Glyco_trans_31"/>
</dbReference>
<comment type="similarity">
    <text evidence="2 10">Belongs to the glycosyltransferase 31 family.</text>
</comment>
<name>A0A8J1XZI9_OWEFU</name>
<evidence type="ECO:0000256" key="8">
    <source>
        <dbReference type="ARBA" id="ARBA00023034"/>
    </source>
</evidence>
<evidence type="ECO:0000256" key="4">
    <source>
        <dbReference type="ARBA" id="ARBA00022679"/>
    </source>
</evidence>
<comment type="subcellular location">
    <subcellularLocation>
        <location evidence="1 10">Golgi apparatus membrane</location>
        <topology evidence="1 10">Single-pass type II membrane protein</topology>
    </subcellularLocation>
</comment>
<keyword evidence="9 10" id="KW-0472">Membrane</keyword>
<dbReference type="Proteomes" id="UP000749559">
    <property type="component" value="Unassembled WGS sequence"/>
</dbReference>